<dbReference type="Pfam" id="PF15496">
    <property type="entry name" value="DUF4646"/>
    <property type="match status" value="1"/>
</dbReference>
<feature type="region of interest" description="Disordered" evidence="1">
    <location>
        <begin position="47"/>
        <end position="179"/>
    </location>
</feature>
<dbReference type="AlphaFoldDB" id="A0AAE0WN05"/>
<sequence>MLLTTAGIVIGRKIKDERARKKEAKQGLLSVGNDELAKRAFDRQTARTLASEHESSIGLLRAGTDSKFEDPASVEATSSGVDSSPLRPPDGSSVKSPSTPRTVNLASTLTQSQNFGQAGRTINRQSAGGPPPYSPMEGTARGATSSIYSQDSDRPALTYSSSDTRSIMTSSSEGGDTIKIRTNGSDLKSGFPYHPALFDVNVHPSIWDTFTARVVESTKLTGKDQMQVWAAATGVALTGAINDSLNAREESQNRSRRHSAGALGETLEQWNDTYFRQRGLLVHLELSEASVKGKSLRKPASLFDSREERDIKREQRKFVIVISKLEGESRPMEGLDEVQEMAAEDVVTELPVVDGAKYNIAEMPGDEGMYAVELPVELPFGLSLGYGNEKLAAPLGLAELESNTSDLLNTSRGSDEKNKDEWTTDLAKEKPLMVTGSVHEALNKETT</sequence>
<accession>A0AAE0WN05</accession>
<evidence type="ECO:0000256" key="1">
    <source>
        <dbReference type="SAM" id="MobiDB-lite"/>
    </source>
</evidence>
<organism evidence="2 3">
    <name type="scientific">Recurvomyces mirabilis</name>
    <dbReference type="NCBI Taxonomy" id="574656"/>
    <lineage>
        <taxon>Eukaryota</taxon>
        <taxon>Fungi</taxon>
        <taxon>Dikarya</taxon>
        <taxon>Ascomycota</taxon>
        <taxon>Pezizomycotina</taxon>
        <taxon>Dothideomycetes</taxon>
        <taxon>Dothideomycetidae</taxon>
        <taxon>Mycosphaerellales</taxon>
        <taxon>Teratosphaeriaceae</taxon>
        <taxon>Recurvomyces</taxon>
    </lineage>
</organism>
<proteinExistence type="predicted"/>
<evidence type="ECO:0000313" key="2">
    <source>
        <dbReference type="EMBL" id="KAK3674764.1"/>
    </source>
</evidence>
<reference evidence="2" key="1">
    <citation type="submission" date="2023-07" db="EMBL/GenBank/DDBJ databases">
        <title>Black Yeasts Isolated from many extreme environments.</title>
        <authorList>
            <person name="Coleine C."/>
            <person name="Stajich J.E."/>
            <person name="Selbmann L."/>
        </authorList>
    </citation>
    <scope>NUCLEOTIDE SEQUENCE</scope>
    <source>
        <strain evidence="2">CCFEE 5485</strain>
    </source>
</reference>
<feature type="compositionally biased region" description="Low complexity" evidence="1">
    <location>
        <begin position="160"/>
        <end position="172"/>
    </location>
</feature>
<feature type="compositionally biased region" description="Polar residues" evidence="1">
    <location>
        <begin position="93"/>
        <end position="126"/>
    </location>
</feature>
<name>A0AAE0WN05_9PEZI</name>
<protein>
    <submittedName>
        <fullName evidence="2">Uncharacterized protein</fullName>
    </submittedName>
</protein>
<keyword evidence="3" id="KW-1185">Reference proteome</keyword>
<gene>
    <name evidence="2" type="ORF">LTR78_005486</name>
</gene>
<comment type="caution">
    <text evidence="2">The sequence shown here is derived from an EMBL/GenBank/DDBJ whole genome shotgun (WGS) entry which is preliminary data.</text>
</comment>
<dbReference type="EMBL" id="JAUTXT010000018">
    <property type="protein sequence ID" value="KAK3674764.1"/>
    <property type="molecule type" value="Genomic_DNA"/>
</dbReference>
<feature type="region of interest" description="Disordered" evidence="1">
    <location>
        <begin position="406"/>
        <end position="425"/>
    </location>
</feature>
<feature type="compositionally biased region" description="Basic and acidic residues" evidence="1">
    <location>
        <begin position="413"/>
        <end position="425"/>
    </location>
</feature>
<dbReference type="Proteomes" id="UP001274830">
    <property type="component" value="Unassembled WGS sequence"/>
</dbReference>
<dbReference type="InterPro" id="IPR028018">
    <property type="entry name" value="DUF4646"/>
</dbReference>
<evidence type="ECO:0000313" key="3">
    <source>
        <dbReference type="Proteomes" id="UP001274830"/>
    </source>
</evidence>